<dbReference type="PANTHER" id="PTHR45934">
    <property type="entry name" value="FAD/NAD(P)-BINDING OXIDOREDUCTASE FAMILY PROTEIN"/>
    <property type="match status" value="1"/>
</dbReference>
<keyword evidence="1" id="KW-0560">Oxidoreductase</keyword>
<sequence>MTQDIGLGGCAALEDGIILARCIAEALTKTGDDDEDRAVFERIKMGLNKFGKERRWRSFELISTSYRVESLRATGFALTSWSSKARRALDAVNSVVAKWLGFKEPAFVGRYEMRGYADYTGSHGLKPKFLQFNRKGFQCGFLPCDES</sequence>
<keyword evidence="4" id="KW-1185">Reference proteome</keyword>
<evidence type="ECO:0000313" key="4">
    <source>
        <dbReference type="Proteomes" id="UP001168877"/>
    </source>
</evidence>
<comment type="caution">
    <text evidence="3">The sequence shown here is derived from an EMBL/GenBank/DDBJ whole genome shotgun (WGS) entry which is preliminary data.</text>
</comment>
<organism evidence="3 4">
    <name type="scientific">Acer saccharum</name>
    <name type="common">Sugar maple</name>
    <dbReference type="NCBI Taxonomy" id="4024"/>
    <lineage>
        <taxon>Eukaryota</taxon>
        <taxon>Viridiplantae</taxon>
        <taxon>Streptophyta</taxon>
        <taxon>Embryophyta</taxon>
        <taxon>Tracheophyta</taxon>
        <taxon>Spermatophyta</taxon>
        <taxon>Magnoliopsida</taxon>
        <taxon>eudicotyledons</taxon>
        <taxon>Gunneridae</taxon>
        <taxon>Pentapetalae</taxon>
        <taxon>rosids</taxon>
        <taxon>malvids</taxon>
        <taxon>Sapindales</taxon>
        <taxon>Sapindaceae</taxon>
        <taxon>Hippocastanoideae</taxon>
        <taxon>Acereae</taxon>
        <taxon>Acer</taxon>
    </lineage>
</organism>
<accession>A0AA39S3J9</accession>
<dbReference type="EMBL" id="JAUESC010000384">
    <property type="protein sequence ID" value="KAK0583502.1"/>
    <property type="molecule type" value="Genomic_DNA"/>
</dbReference>
<reference evidence="3" key="1">
    <citation type="journal article" date="2022" name="Plant J.">
        <title>Strategies of tolerance reflected in two North American maple genomes.</title>
        <authorList>
            <person name="McEvoy S.L."/>
            <person name="Sezen U.U."/>
            <person name="Trouern-Trend A."/>
            <person name="McMahon S.M."/>
            <person name="Schaberg P.G."/>
            <person name="Yang J."/>
            <person name="Wegrzyn J.L."/>
            <person name="Swenson N.G."/>
        </authorList>
    </citation>
    <scope>NUCLEOTIDE SEQUENCE</scope>
    <source>
        <strain evidence="3">NS2018</strain>
    </source>
</reference>
<gene>
    <name evidence="3" type="ORF">LWI29_037582</name>
</gene>
<dbReference type="AlphaFoldDB" id="A0AA39S3J9"/>
<dbReference type="PANTHER" id="PTHR45934:SF28">
    <property type="entry name" value="OS03G0153100 PROTEIN"/>
    <property type="match status" value="1"/>
</dbReference>
<evidence type="ECO:0000313" key="3">
    <source>
        <dbReference type="EMBL" id="KAK0583502.1"/>
    </source>
</evidence>
<evidence type="ECO:0000256" key="2">
    <source>
        <dbReference type="ARBA" id="ARBA00023033"/>
    </source>
</evidence>
<keyword evidence="2" id="KW-0503">Monooxygenase</keyword>
<evidence type="ECO:0000256" key="1">
    <source>
        <dbReference type="ARBA" id="ARBA00023002"/>
    </source>
</evidence>
<protein>
    <submittedName>
        <fullName evidence="3">Uncharacterized protein</fullName>
    </submittedName>
</protein>
<dbReference type="GO" id="GO:0004497">
    <property type="term" value="F:monooxygenase activity"/>
    <property type="evidence" value="ECO:0007669"/>
    <property type="project" value="UniProtKB-KW"/>
</dbReference>
<reference evidence="3" key="2">
    <citation type="submission" date="2023-06" db="EMBL/GenBank/DDBJ databases">
        <authorList>
            <person name="Swenson N.G."/>
            <person name="Wegrzyn J.L."/>
            <person name="Mcevoy S.L."/>
        </authorList>
    </citation>
    <scope>NUCLEOTIDE SEQUENCE</scope>
    <source>
        <strain evidence="3">NS2018</strain>
        <tissue evidence="3">Leaf</tissue>
    </source>
</reference>
<name>A0AA39S3J9_ACESA</name>
<dbReference type="Proteomes" id="UP001168877">
    <property type="component" value="Unassembled WGS sequence"/>
</dbReference>
<dbReference type="InterPro" id="IPR044560">
    <property type="entry name" value="MOase"/>
</dbReference>
<proteinExistence type="predicted"/>